<evidence type="ECO:0000313" key="1">
    <source>
        <dbReference type="EMBL" id="SDM18042.1"/>
    </source>
</evidence>
<gene>
    <name evidence="1" type="ORF">SAMN04487949_1170</name>
</gene>
<organism evidence="1 2">
    <name type="scientific">Halogranum gelatinilyticum</name>
    <dbReference type="NCBI Taxonomy" id="660521"/>
    <lineage>
        <taxon>Archaea</taxon>
        <taxon>Methanobacteriati</taxon>
        <taxon>Methanobacteriota</taxon>
        <taxon>Stenosarchaea group</taxon>
        <taxon>Halobacteria</taxon>
        <taxon>Halobacteriales</taxon>
        <taxon>Haloferacaceae</taxon>
    </lineage>
</organism>
<name>A0A1G9R407_9EURY</name>
<proteinExistence type="predicted"/>
<dbReference type="AlphaFoldDB" id="A0A1G9R407"/>
<dbReference type="EMBL" id="FNHL01000001">
    <property type="protein sequence ID" value="SDM18042.1"/>
    <property type="molecule type" value="Genomic_DNA"/>
</dbReference>
<dbReference type="STRING" id="660521.SAMN04487949_1170"/>
<sequence>MNRSDRVLLAVACLVCVGVAVSGVVDFGSASTTPVPGSGSADVTVDAAPDDIQFVEGRFDSGTYHLESSPGAVTAERVTGNPVVRLTLDIPALSHTDTTFYELHGREDETLELTFTNAEFSPDRVTQADYNATLGIWLQESGGEFTALYQERVTVEVQR</sequence>
<accession>A0A1G9R407</accession>
<evidence type="ECO:0000313" key="2">
    <source>
        <dbReference type="Proteomes" id="UP000199451"/>
    </source>
</evidence>
<reference evidence="2" key="1">
    <citation type="submission" date="2016-10" db="EMBL/GenBank/DDBJ databases">
        <authorList>
            <person name="Varghese N."/>
            <person name="Submissions S."/>
        </authorList>
    </citation>
    <scope>NUCLEOTIDE SEQUENCE [LARGE SCALE GENOMIC DNA]</scope>
    <source>
        <strain evidence="2">CGMCC 1.10119</strain>
    </source>
</reference>
<keyword evidence="2" id="KW-1185">Reference proteome</keyword>
<dbReference type="Proteomes" id="UP000199451">
    <property type="component" value="Unassembled WGS sequence"/>
</dbReference>
<dbReference type="OrthoDB" id="242146at2157"/>
<protein>
    <submittedName>
        <fullName evidence="1">Uncharacterized protein</fullName>
    </submittedName>
</protein>
<dbReference type="RefSeq" id="WP_089694957.1">
    <property type="nucleotide sequence ID" value="NZ_FNHL01000001.1"/>
</dbReference>